<dbReference type="Proteomes" id="UP000744769">
    <property type="component" value="Unassembled WGS sequence"/>
</dbReference>
<comment type="caution">
    <text evidence="2">The sequence shown here is derived from an EMBL/GenBank/DDBJ whole genome shotgun (WGS) entry which is preliminary data.</text>
</comment>
<name>A0A967AZW4_9MICO</name>
<dbReference type="RefSeq" id="WP_166195865.1">
    <property type="nucleotide sequence ID" value="NZ_JAAOIV010000005.1"/>
</dbReference>
<protein>
    <submittedName>
        <fullName evidence="2">Helix-turn-helix domain-containing protein</fullName>
    </submittedName>
</protein>
<reference evidence="2" key="1">
    <citation type="submission" date="2020-03" db="EMBL/GenBank/DDBJ databases">
        <title>Draft sequencing of Calidifontibacter sp. DB0510.</title>
        <authorList>
            <person name="Kim D.-U."/>
        </authorList>
    </citation>
    <scope>NUCLEOTIDE SEQUENCE</scope>
    <source>
        <strain evidence="2">DB0510</strain>
    </source>
</reference>
<accession>A0A967AZW4</accession>
<feature type="domain" description="Helix-turn-helix" evidence="1">
    <location>
        <begin position="94"/>
        <end position="136"/>
    </location>
</feature>
<dbReference type="InterPro" id="IPR010093">
    <property type="entry name" value="SinI_DNA-bd"/>
</dbReference>
<evidence type="ECO:0000259" key="1">
    <source>
        <dbReference type="Pfam" id="PF12728"/>
    </source>
</evidence>
<evidence type="ECO:0000313" key="3">
    <source>
        <dbReference type="Proteomes" id="UP000744769"/>
    </source>
</evidence>
<dbReference type="NCBIfam" id="TIGR01764">
    <property type="entry name" value="excise"/>
    <property type="match status" value="1"/>
</dbReference>
<evidence type="ECO:0000313" key="2">
    <source>
        <dbReference type="EMBL" id="NHN55748.1"/>
    </source>
</evidence>
<sequence>MTSYTATVETAARRTPADLDAAIDALEAYHGAIGTSVLGRLEATITLDAETLRQATQTAVAVVADALGSPAVAVNVAPTADVDRAQGRPPIPELLSVADAAERLGVTRQAILQRIDSGAIAATKVGKAYVVRAADVTGSKGA</sequence>
<organism evidence="2 3">
    <name type="scientific">Metallococcus carri</name>
    <dbReference type="NCBI Taxonomy" id="1656884"/>
    <lineage>
        <taxon>Bacteria</taxon>
        <taxon>Bacillati</taxon>
        <taxon>Actinomycetota</taxon>
        <taxon>Actinomycetes</taxon>
        <taxon>Micrococcales</taxon>
        <taxon>Dermacoccaceae</taxon>
        <taxon>Metallococcus</taxon>
    </lineage>
</organism>
<dbReference type="GO" id="GO:0003677">
    <property type="term" value="F:DNA binding"/>
    <property type="evidence" value="ECO:0007669"/>
    <property type="project" value="InterPro"/>
</dbReference>
<gene>
    <name evidence="2" type="ORF">G9U51_08160</name>
</gene>
<proteinExistence type="predicted"/>
<dbReference type="EMBL" id="JAAOIV010000005">
    <property type="protein sequence ID" value="NHN55748.1"/>
    <property type="molecule type" value="Genomic_DNA"/>
</dbReference>
<keyword evidence="3" id="KW-1185">Reference proteome</keyword>
<dbReference type="InterPro" id="IPR041657">
    <property type="entry name" value="HTH_17"/>
</dbReference>
<dbReference type="AlphaFoldDB" id="A0A967AZW4"/>
<dbReference type="Pfam" id="PF12728">
    <property type="entry name" value="HTH_17"/>
    <property type="match status" value="1"/>
</dbReference>